<accession>A0A0A9FVC0</accession>
<name>A0A0A9FVC0_ARUDO</name>
<dbReference type="AlphaFoldDB" id="A0A0A9FVC0"/>
<organism evidence="1">
    <name type="scientific">Arundo donax</name>
    <name type="common">Giant reed</name>
    <name type="synonym">Donax arundinaceus</name>
    <dbReference type="NCBI Taxonomy" id="35708"/>
    <lineage>
        <taxon>Eukaryota</taxon>
        <taxon>Viridiplantae</taxon>
        <taxon>Streptophyta</taxon>
        <taxon>Embryophyta</taxon>
        <taxon>Tracheophyta</taxon>
        <taxon>Spermatophyta</taxon>
        <taxon>Magnoliopsida</taxon>
        <taxon>Liliopsida</taxon>
        <taxon>Poales</taxon>
        <taxon>Poaceae</taxon>
        <taxon>PACMAD clade</taxon>
        <taxon>Arundinoideae</taxon>
        <taxon>Arundineae</taxon>
        <taxon>Arundo</taxon>
    </lineage>
</organism>
<reference evidence="1" key="2">
    <citation type="journal article" date="2015" name="Data Brief">
        <title>Shoot transcriptome of the giant reed, Arundo donax.</title>
        <authorList>
            <person name="Barrero R.A."/>
            <person name="Guerrero F.D."/>
            <person name="Moolhuijzen P."/>
            <person name="Goolsby J.A."/>
            <person name="Tidwell J."/>
            <person name="Bellgard S.E."/>
            <person name="Bellgard M.I."/>
        </authorList>
    </citation>
    <scope>NUCLEOTIDE SEQUENCE</scope>
    <source>
        <tissue evidence="1">Shoot tissue taken approximately 20 cm above the soil surface</tissue>
    </source>
</reference>
<sequence length="26" mass="3055">MSTVQIMILISFDTIKFLFTVFRCSL</sequence>
<dbReference type="EMBL" id="GBRH01181101">
    <property type="protein sequence ID" value="JAE16795.1"/>
    <property type="molecule type" value="Transcribed_RNA"/>
</dbReference>
<proteinExistence type="predicted"/>
<protein>
    <submittedName>
        <fullName evidence="1">Uncharacterized protein</fullName>
    </submittedName>
</protein>
<evidence type="ECO:0000313" key="1">
    <source>
        <dbReference type="EMBL" id="JAE16795.1"/>
    </source>
</evidence>
<reference evidence="1" key="1">
    <citation type="submission" date="2014-09" db="EMBL/GenBank/DDBJ databases">
        <authorList>
            <person name="Magalhaes I.L.F."/>
            <person name="Oliveira U."/>
            <person name="Santos F.R."/>
            <person name="Vidigal T.H.D.A."/>
            <person name="Brescovit A.D."/>
            <person name="Santos A.J."/>
        </authorList>
    </citation>
    <scope>NUCLEOTIDE SEQUENCE</scope>
    <source>
        <tissue evidence="1">Shoot tissue taken approximately 20 cm above the soil surface</tissue>
    </source>
</reference>